<dbReference type="InterPro" id="IPR027417">
    <property type="entry name" value="P-loop_NTPase"/>
</dbReference>
<dbReference type="OrthoDB" id="9806127at2"/>
<evidence type="ECO:0000256" key="5">
    <source>
        <dbReference type="ARBA" id="ARBA00022741"/>
    </source>
</evidence>
<dbReference type="GO" id="GO:0005524">
    <property type="term" value="F:ATP binding"/>
    <property type="evidence" value="ECO:0007669"/>
    <property type="project" value="UniProtKB-KW"/>
</dbReference>
<keyword evidence="15" id="KW-1185">Reference proteome</keyword>
<comment type="subcellular location">
    <subcellularLocation>
        <location evidence="1">Cell membrane</location>
        <topology evidence="1">Multi-pass membrane protein</topology>
    </subcellularLocation>
</comment>
<feature type="transmembrane region" description="Helical" evidence="10">
    <location>
        <begin position="378"/>
        <end position="402"/>
    </location>
</feature>
<dbReference type="InterPro" id="IPR011527">
    <property type="entry name" value="ABC1_TM_dom"/>
</dbReference>
<dbReference type="GO" id="GO:0015421">
    <property type="term" value="F:ABC-type oligopeptide transporter activity"/>
    <property type="evidence" value="ECO:0007669"/>
    <property type="project" value="TreeGrafter"/>
</dbReference>
<evidence type="ECO:0000313" key="15">
    <source>
        <dbReference type="Proteomes" id="UP000242469"/>
    </source>
</evidence>
<evidence type="ECO:0000256" key="2">
    <source>
        <dbReference type="ARBA" id="ARBA00022448"/>
    </source>
</evidence>
<dbReference type="Gene3D" id="3.90.70.10">
    <property type="entry name" value="Cysteine proteinases"/>
    <property type="match status" value="1"/>
</dbReference>
<keyword evidence="4 10" id="KW-0812">Transmembrane</keyword>
<dbReference type="PROSITE" id="PS50990">
    <property type="entry name" value="PEPTIDASE_C39"/>
    <property type="match status" value="1"/>
</dbReference>
<evidence type="ECO:0000313" key="14">
    <source>
        <dbReference type="EMBL" id="SDZ97747.1"/>
    </source>
</evidence>
<feature type="domain" description="ABC transmembrane type-1" evidence="12">
    <location>
        <begin position="159"/>
        <end position="437"/>
    </location>
</feature>
<dbReference type="Gene3D" id="1.20.1560.10">
    <property type="entry name" value="ABC transporter type 1, transmembrane domain"/>
    <property type="match status" value="1"/>
</dbReference>
<evidence type="ECO:0000256" key="10">
    <source>
        <dbReference type="SAM" id="Phobius"/>
    </source>
</evidence>
<feature type="transmembrane region" description="Helical" evidence="10">
    <location>
        <begin position="193"/>
        <end position="210"/>
    </location>
</feature>
<dbReference type="SMART" id="SM00382">
    <property type="entry name" value="AAA"/>
    <property type="match status" value="1"/>
</dbReference>
<dbReference type="NCBIfam" id="TIGR03375">
    <property type="entry name" value="type_I_sec_LssB"/>
    <property type="match status" value="1"/>
</dbReference>
<dbReference type="PROSITE" id="PS50929">
    <property type="entry name" value="ABC_TM1F"/>
    <property type="match status" value="1"/>
</dbReference>
<keyword evidence="8 10" id="KW-1133">Transmembrane helix</keyword>
<feature type="transmembrane region" description="Helical" evidence="10">
    <location>
        <begin position="159"/>
        <end position="181"/>
    </location>
</feature>
<evidence type="ECO:0000259" key="12">
    <source>
        <dbReference type="PROSITE" id="PS50929"/>
    </source>
</evidence>
<feature type="domain" description="ABC transporter" evidence="11">
    <location>
        <begin position="471"/>
        <end position="706"/>
    </location>
</feature>
<evidence type="ECO:0000256" key="1">
    <source>
        <dbReference type="ARBA" id="ARBA00004651"/>
    </source>
</evidence>
<dbReference type="AlphaFoldDB" id="A0A1H3XEB5"/>
<dbReference type="Gene3D" id="3.40.50.300">
    <property type="entry name" value="P-loop containing nucleotide triphosphate hydrolases"/>
    <property type="match status" value="1"/>
</dbReference>
<dbReference type="SUPFAM" id="SSF90123">
    <property type="entry name" value="ABC transporter transmembrane region"/>
    <property type="match status" value="1"/>
</dbReference>
<evidence type="ECO:0000256" key="8">
    <source>
        <dbReference type="ARBA" id="ARBA00022989"/>
    </source>
</evidence>
<proteinExistence type="predicted"/>
<evidence type="ECO:0000256" key="9">
    <source>
        <dbReference type="ARBA" id="ARBA00023136"/>
    </source>
</evidence>
<sequence length="706" mass="77674">MDVRQDPLLECLVLLTQQSQRPFSAQVLVEGLPLVDGRLTPKLFLRAAARAGFAAKVAQRPLQKLSRLLLPAVLLLKDEQSCILQKIDFEKGEAEIQQPESGGIVSVGLDELESLYTGFVIFLRAEYSFGETTTRELDDRGGHWFWSTIWRSARIYRDVLLASLLINLFVLANPLFVMNVYDRVVPNHAVETLWVLAIGVLVVYLFDFGLKMLRAYFIEVAGKKSDVLLSARLFEKVMGVRYDAMPASVGAFASNLREFESIRNFLSSTTNTVLIDIPFMLLFLLVISWIGGPLVVVPAMAIPIILVYALLVKPRLRRSIEHTFTASAQKNGTLVESLTAMETLKTQRAASPMQGRWESAVGYIANWGLKSRMLSSSVVNVAGFVQQLASVLLVIAGVHMIMEQTLSMGGLIACVILSGRAIAPLAQIASLIAHYEQSLKALKTLDEIMALPDEHEAGRRYIHRPELKGGVEFKDVAFTYPSTEYGALHGVSFRLQPGEKVGLIGRIGSGKSTIQKLLLGLYRPAEGAISIDGIDLNQIDPTDLRRSVGYVPQDVMLFAGTVRDNITIGLPHATDTQILMAARLAGVESFVNQHPLGFDMPVGERGSRLSGGQRQAVALARALLHDPAILVLDEPSNSMDNASEETMRRQLKGYLKNKTLVMVTHKMSLLDLADRLIVVDGGRILADGPKDSVLEALKQGRLQVRK</sequence>
<feature type="domain" description="Peptidase C39" evidence="13">
    <location>
        <begin position="5"/>
        <end position="123"/>
    </location>
</feature>
<dbReference type="GO" id="GO:0005886">
    <property type="term" value="C:plasma membrane"/>
    <property type="evidence" value="ECO:0007669"/>
    <property type="project" value="UniProtKB-SubCell"/>
</dbReference>
<reference evidence="15" key="1">
    <citation type="submission" date="2016-10" db="EMBL/GenBank/DDBJ databases">
        <authorList>
            <person name="Varghese N."/>
            <person name="Submissions S."/>
        </authorList>
    </citation>
    <scope>NUCLEOTIDE SEQUENCE [LARGE SCALE GENOMIC DNA]</scope>
    <source>
        <strain evidence="15">DSM 11526</strain>
    </source>
</reference>
<dbReference type="FunFam" id="3.40.50.300:FF:000299">
    <property type="entry name" value="ABC transporter ATP-binding protein/permease"/>
    <property type="match status" value="1"/>
</dbReference>
<dbReference type="GO" id="GO:0006508">
    <property type="term" value="P:proteolysis"/>
    <property type="evidence" value="ECO:0007669"/>
    <property type="project" value="InterPro"/>
</dbReference>
<keyword evidence="3" id="KW-1003">Cell membrane</keyword>
<dbReference type="Pfam" id="PF00005">
    <property type="entry name" value="ABC_tran"/>
    <property type="match status" value="1"/>
</dbReference>
<dbReference type="InterPro" id="IPR003439">
    <property type="entry name" value="ABC_transporter-like_ATP-bd"/>
</dbReference>
<dbReference type="InterPro" id="IPR036640">
    <property type="entry name" value="ABC1_TM_sf"/>
</dbReference>
<protein>
    <submittedName>
        <fullName evidence="14">ATP-binding cassette, subfamily C, LapB</fullName>
    </submittedName>
</protein>
<dbReference type="GO" id="GO:0008233">
    <property type="term" value="F:peptidase activity"/>
    <property type="evidence" value="ECO:0007669"/>
    <property type="project" value="InterPro"/>
</dbReference>
<keyword evidence="9 10" id="KW-0472">Membrane</keyword>
<dbReference type="SUPFAM" id="SSF52540">
    <property type="entry name" value="P-loop containing nucleoside triphosphate hydrolases"/>
    <property type="match status" value="1"/>
</dbReference>
<feature type="transmembrane region" description="Helical" evidence="10">
    <location>
        <begin position="296"/>
        <end position="312"/>
    </location>
</feature>
<dbReference type="CDD" id="cd18587">
    <property type="entry name" value="ABC_6TM_LapB_like"/>
    <property type="match status" value="1"/>
</dbReference>
<dbReference type="PROSITE" id="PS00211">
    <property type="entry name" value="ABC_TRANSPORTER_1"/>
    <property type="match status" value="1"/>
</dbReference>
<dbReference type="CDD" id="cd03245">
    <property type="entry name" value="ABCC_bacteriocin_exporters"/>
    <property type="match status" value="1"/>
</dbReference>
<organism evidence="14 15">
    <name type="scientific">Marinobacterium iners DSM 11526</name>
    <dbReference type="NCBI Taxonomy" id="1122198"/>
    <lineage>
        <taxon>Bacteria</taxon>
        <taxon>Pseudomonadati</taxon>
        <taxon>Pseudomonadota</taxon>
        <taxon>Gammaproteobacteria</taxon>
        <taxon>Oceanospirillales</taxon>
        <taxon>Oceanospirillaceae</taxon>
        <taxon>Marinobacterium</taxon>
    </lineage>
</organism>
<evidence type="ECO:0000259" key="13">
    <source>
        <dbReference type="PROSITE" id="PS50990"/>
    </source>
</evidence>
<evidence type="ECO:0000256" key="7">
    <source>
        <dbReference type="ARBA" id="ARBA00022840"/>
    </source>
</evidence>
<evidence type="ECO:0000259" key="11">
    <source>
        <dbReference type="PROSITE" id="PS50893"/>
    </source>
</evidence>
<dbReference type="RefSeq" id="WP_091821458.1">
    <property type="nucleotide sequence ID" value="NZ_FNRJ01000001.1"/>
</dbReference>
<dbReference type="InterPro" id="IPR017871">
    <property type="entry name" value="ABC_transporter-like_CS"/>
</dbReference>
<evidence type="ECO:0000256" key="6">
    <source>
        <dbReference type="ARBA" id="ARBA00022801"/>
    </source>
</evidence>
<dbReference type="InterPro" id="IPR017750">
    <property type="entry name" value="ATPase_T1SS"/>
</dbReference>
<dbReference type="Proteomes" id="UP000242469">
    <property type="component" value="Unassembled WGS sequence"/>
</dbReference>
<dbReference type="InterPro" id="IPR005074">
    <property type="entry name" value="Peptidase_C39"/>
</dbReference>
<name>A0A1H3XEB5_9GAMM</name>
<evidence type="ECO:0000256" key="4">
    <source>
        <dbReference type="ARBA" id="ARBA00022692"/>
    </source>
</evidence>
<keyword evidence="5" id="KW-0547">Nucleotide-binding</keyword>
<dbReference type="PANTHER" id="PTHR43394:SF1">
    <property type="entry name" value="ATP-BINDING CASSETTE SUB-FAMILY B MEMBER 10, MITOCHONDRIAL"/>
    <property type="match status" value="1"/>
</dbReference>
<keyword evidence="7 14" id="KW-0067">ATP-binding</keyword>
<dbReference type="Pfam" id="PF00664">
    <property type="entry name" value="ABC_membrane"/>
    <property type="match status" value="1"/>
</dbReference>
<dbReference type="PROSITE" id="PS50893">
    <property type="entry name" value="ABC_TRANSPORTER_2"/>
    <property type="match status" value="1"/>
</dbReference>
<keyword evidence="6" id="KW-0378">Hydrolase</keyword>
<feature type="transmembrane region" description="Helical" evidence="10">
    <location>
        <begin position="273"/>
        <end position="290"/>
    </location>
</feature>
<accession>A0A1H3XEB5</accession>
<evidence type="ECO:0000256" key="3">
    <source>
        <dbReference type="ARBA" id="ARBA00022475"/>
    </source>
</evidence>
<dbReference type="GO" id="GO:0016887">
    <property type="term" value="F:ATP hydrolysis activity"/>
    <property type="evidence" value="ECO:0007669"/>
    <property type="project" value="InterPro"/>
</dbReference>
<dbReference type="EMBL" id="FNRJ01000001">
    <property type="protein sequence ID" value="SDZ97747.1"/>
    <property type="molecule type" value="Genomic_DNA"/>
</dbReference>
<dbReference type="InterPro" id="IPR003593">
    <property type="entry name" value="AAA+_ATPase"/>
</dbReference>
<dbReference type="STRING" id="1122198.SAMN02745729_101126"/>
<keyword evidence="2" id="KW-0813">Transport</keyword>
<gene>
    <name evidence="14" type="ORF">SAMN02745729_101126</name>
</gene>
<dbReference type="PANTHER" id="PTHR43394">
    <property type="entry name" value="ATP-DEPENDENT PERMEASE MDL1, MITOCHONDRIAL"/>
    <property type="match status" value="1"/>
</dbReference>
<dbReference type="InterPro" id="IPR039421">
    <property type="entry name" value="Type_1_exporter"/>
</dbReference>